<name>M0MYY2_9EURY</name>
<proteinExistence type="inferred from homology"/>
<accession>M0MYY2</accession>
<sequence length="481" mass="52451">MRESITHGGGERSRRTFLRTAGASGAAVALAGCIAGGSQTDANTVRWVTDSTGADNAGAIRKALWNAGLSKDIYLDVIAGPQNTGTRQSQYTRWLSAGLEDPDLLMMDNGWALNFINRDQLLNLSDNLPERVLKKVNNDYFQASVETARGDDGDLYAVPLFPDFPTMLYRKDLVKQAGYNPEQENWATESMRWKKFSKVVADTKQQAGLQYGFSFQGNLYEGLACCDFNEFMTSWGGAYFGGRDTLFGPIGKRPVTVGEKPVVDAVKMVRTFIFGSNAPNTLDGYEQISPNAVLGWIEDSSLGPFTGGSAVALRNWPYAIATAGADDALGTQKLGVMPIPYAVSENKSSYKNIGGPVAALGGWHMTVNPNSNQREKALQVIEAMTQPSFQLKLFELTGWLPPNQKVLDSRQAKQVPIVGNYIEQLRVAGENAIPRPVSVVWPQQSGQIAQQVHAGLSGDKPPKRAMNELKDQLAAIENYNQ</sequence>
<dbReference type="Proteomes" id="UP000011680">
    <property type="component" value="Unassembled WGS sequence"/>
</dbReference>
<dbReference type="Gene3D" id="3.40.190.10">
    <property type="entry name" value="Periplasmic binding protein-like II"/>
    <property type="match status" value="2"/>
</dbReference>
<dbReference type="InterPro" id="IPR050490">
    <property type="entry name" value="Bact_solute-bd_prot1"/>
</dbReference>
<comment type="caution">
    <text evidence="4">The sequence shown here is derived from an EMBL/GenBank/DDBJ whole genome shotgun (WGS) entry which is preliminary data.</text>
</comment>
<dbReference type="AlphaFoldDB" id="M0MYY2"/>
<dbReference type="STRING" id="1227457.C451_18803"/>
<evidence type="ECO:0000256" key="3">
    <source>
        <dbReference type="ARBA" id="ARBA00022729"/>
    </source>
</evidence>
<dbReference type="PANTHER" id="PTHR43649">
    <property type="entry name" value="ARABINOSE-BINDING PROTEIN-RELATED"/>
    <property type="match status" value="1"/>
</dbReference>
<dbReference type="PROSITE" id="PS51257">
    <property type="entry name" value="PROKAR_LIPOPROTEIN"/>
    <property type="match status" value="1"/>
</dbReference>
<dbReference type="Pfam" id="PF13416">
    <property type="entry name" value="SBP_bac_8"/>
    <property type="match status" value="1"/>
</dbReference>
<dbReference type="InterPro" id="IPR006311">
    <property type="entry name" value="TAT_signal"/>
</dbReference>
<comment type="similarity">
    <text evidence="1">Belongs to the bacterial solute-binding protein 1 family.</text>
</comment>
<dbReference type="InterPro" id="IPR006059">
    <property type="entry name" value="SBP"/>
</dbReference>
<reference evidence="4 5" key="1">
    <citation type="journal article" date="2014" name="PLoS Genet.">
        <title>Phylogenetically driven sequencing of extremely halophilic archaea reveals strategies for static and dynamic osmo-response.</title>
        <authorList>
            <person name="Becker E.A."/>
            <person name="Seitzer P.M."/>
            <person name="Tritt A."/>
            <person name="Larsen D."/>
            <person name="Krusor M."/>
            <person name="Yao A.I."/>
            <person name="Wu D."/>
            <person name="Madern D."/>
            <person name="Eisen J.A."/>
            <person name="Darling A.E."/>
            <person name="Facciotti M.T."/>
        </authorList>
    </citation>
    <scope>NUCLEOTIDE SEQUENCE [LARGE SCALE GENOMIC DNA]</scope>
    <source>
        <strain evidence="4 5">JCM 13552</strain>
    </source>
</reference>
<evidence type="ECO:0000313" key="4">
    <source>
        <dbReference type="EMBL" id="EMA49615.1"/>
    </source>
</evidence>
<organism evidence="4 5">
    <name type="scientific">Halococcus thailandensis JCM 13552</name>
    <dbReference type="NCBI Taxonomy" id="1227457"/>
    <lineage>
        <taxon>Archaea</taxon>
        <taxon>Methanobacteriati</taxon>
        <taxon>Methanobacteriota</taxon>
        <taxon>Stenosarchaea group</taxon>
        <taxon>Halobacteria</taxon>
        <taxon>Halobacteriales</taxon>
        <taxon>Halococcaceae</taxon>
        <taxon>Halococcus</taxon>
    </lineage>
</organism>
<dbReference type="PATRIC" id="fig|1227457.3.peg.3682"/>
<dbReference type="eggNOG" id="arCOG00151">
    <property type="taxonomic scope" value="Archaea"/>
</dbReference>
<evidence type="ECO:0000256" key="2">
    <source>
        <dbReference type="ARBA" id="ARBA00022448"/>
    </source>
</evidence>
<protein>
    <submittedName>
        <fullName evidence="4">Putative sugar ABC transporter periplasmic substrate-binding protein</fullName>
    </submittedName>
</protein>
<dbReference type="PROSITE" id="PS51318">
    <property type="entry name" value="TAT"/>
    <property type="match status" value="1"/>
</dbReference>
<gene>
    <name evidence="4" type="ORF">C451_18803</name>
</gene>
<keyword evidence="5" id="KW-1185">Reference proteome</keyword>
<dbReference type="SUPFAM" id="SSF53850">
    <property type="entry name" value="Periplasmic binding protein-like II"/>
    <property type="match status" value="1"/>
</dbReference>
<dbReference type="EMBL" id="AOMF01000174">
    <property type="protein sequence ID" value="EMA49615.1"/>
    <property type="molecule type" value="Genomic_DNA"/>
</dbReference>
<evidence type="ECO:0000256" key="1">
    <source>
        <dbReference type="ARBA" id="ARBA00008520"/>
    </source>
</evidence>
<evidence type="ECO:0000313" key="5">
    <source>
        <dbReference type="Proteomes" id="UP000011680"/>
    </source>
</evidence>
<keyword evidence="3" id="KW-0732">Signal</keyword>
<keyword evidence="2" id="KW-0813">Transport</keyword>
<dbReference type="PANTHER" id="PTHR43649:SF34">
    <property type="entry name" value="ABC TRANSPORTER PERIPLASMIC-BINDING PROTEIN YCJN-RELATED"/>
    <property type="match status" value="1"/>
</dbReference>
<dbReference type="RefSeq" id="WP_007742943.1">
    <property type="nucleotide sequence ID" value="NZ_AOMF01000174.1"/>
</dbReference>